<dbReference type="Proteomes" id="UP000035763">
    <property type="component" value="Unassembled WGS sequence"/>
</dbReference>
<sequence>MIAGRVLVGRREAMGVGLSGMYAVAADPAQEEAAFADPVGTLRARAARVARTWSP</sequence>
<proteinExistence type="predicted"/>
<reference evidence="1 2" key="1">
    <citation type="journal article" date="2013" name="ISME J.">
        <title>A metabolic model for members of the genus Tetrasphaera involved in enhanced biological phosphorus removal.</title>
        <authorList>
            <person name="Kristiansen R."/>
            <person name="Nguyen H.T.T."/>
            <person name="Saunders A.M."/>
            <person name="Nielsen J.L."/>
            <person name="Wimmer R."/>
            <person name="Le V.Q."/>
            <person name="McIlroy S.J."/>
            <person name="Petrovski S."/>
            <person name="Seviour R.J."/>
            <person name="Calteau A."/>
            <person name="Nielsen K.L."/>
            <person name="Nielsen P.H."/>
        </authorList>
    </citation>
    <scope>NUCLEOTIDE SEQUENCE [LARGE SCALE GENOMIC DNA]</scope>
    <source>
        <strain evidence="1 2">Ben110</strain>
    </source>
</reference>
<evidence type="ECO:0000313" key="2">
    <source>
        <dbReference type="Proteomes" id="UP000035763"/>
    </source>
</evidence>
<evidence type="ECO:0000313" key="1">
    <source>
        <dbReference type="EMBL" id="CCH72857.1"/>
    </source>
</evidence>
<dbReference type="STRING" id="1193182.BN11_2010007"/>
<organism evidence="1 2">
    <name type="scientific">Nostocoides australiense Ben110</name>
    <dbReference type="NCBI Taxonomy" id="1193182"/>
    <lineage>
        <taxon>Bacteria</taxon>
        <taxon>Bacillati</taxon>
        <taxon>Actinomycetota</taxon>
        <taxon>Actinomycetes</taxon>
        <taxon>Micrococcales</taxon>
        <taxon>Intrasporangiaceae</taxon>
        <taxon>Nostocoides</taxon>
    </lineage>
</organism>
<accession>W6JV51</accession>
<comment type="caution">
    <text evidence="1">The sequence shown here is derived from an EMBL/GenBank/DDBJ whole genome shotgun (WGS) entry which is preliminary data.</text>
</comment>
<dbReference type="EMBL" id="CAJA01000115">
    <property type="protein sequence ID" value="CCH72857.1"/>
    <property type="molecule type" value="Genomic_DNA"/>
</dbReference>
<dbReference type="AlphaFoldDB" id="W6JV51"/>
<keyword evidence="2" id="KW-1185">Reference proteome</keyword>
<gene>
    <name evidence="1" type="ORF">BN11_2010007</name>
</gene>
<name>W6JV51_9MICO</name>
<protein>
    <submittedName>
        <fullName evidence="1">Uncharacterized protein</fullName>
    </submittedName>
</protein>